<keyword evidence="4 7" id="KW-1133">Transmembrane helix</keyword>
<dbReference type="PROSITE" id="PS01114">
    <property type="entry name" value="GPR1_FUN34_YAAH"/>
    <property type="match status" value="1"/>
</dbReference>
<feature type="region of interest" description="Disordered" evidence="6">
    <location>
        <begin position="1"/>
        <end position="27"/>
    </location>
</feature>
<feature type="transmembrane region" description="Helical" evidence="7">
    <location>
        <begin position="160"/>
        <end position="177"/>
    </location>
</feature>
<evidence type="ECO:0000256" key="1">
    <source>
        <dbReference type="ARBA" id="ARBA00004141"/>
    </source>
</evidence>
<comment type="caution">
    <text evidence="8">The sequence shown here is derived from an EMBL/GenBank/DDBJ whole genome shotgun (WGS) entry which is preliminary data.</text>
</comment>
<dbReference type="NCBIfam" id="NF038013">
    <property type="entry name" value="AceTr_1"/>
    <property type="match status" value="1"/>
</dbReference>
<dbReference type="EMBL" id="JBEWLZ010000011">
    <property type="protein sequence ID" value="MET1491369.1"/>
    <property type="molecule type" value="Genomic_DNA"/>
</dbReference>
<comment type="subcellular location">
    <subcellularLocation>
        <location evidence="1">Membrane</location>
        <topology evidence="1">Multi-pass membrane protein</topology>
    </subcellularLocation>
</comment>
<dbReference type="PANTHER" id="PTHR30178:SF3">
    <property type="entry name" value="SUCCINATE-ACETATE_PROTON SYMPORTER SATP"/>
    <property type="match status" value="1"/>
</dbReference>
<name>A0ABV2CTX3_9RHOO</name>
<keyword evidence="3 7" id="KW-0812">Transmembrane</keyword>
<evidence type="ECO:0000256" key="3">
    <source>
        <dbReference type="ARBA" id="ARBA00022692"/>
    </source>
</evidence>
<evidence type="ECO:0000256" key="5">
    <source>
        <dbReference type="ARBA" id="ARBA00023136"/>
    </source>
</evidence>
<comment type="similarity">
    <text evidence="2">Belongs to the acetate uptake transporter (AceTr) (TC 2.A.96) family.</text>
</comment>
<proteinExistence type="inferred from homology"/>
<evidence type="ECO:0000256" key="7">
    <source>
        <dbReference type="SAM" id="Phobius"/>
    </source>
</evidence>
<organism evidence="8 9">
    <name type="scientific">Uliginosibacterium paludis</name>
    <dbReference type="NCBI Taxonomy" id="1615952"/>
    <lineage>
        <taxon>Bacteria</taxon>
        <taxon>Pseudomonadati</taxon>
        <taxon>Pseudomonadota</taxon>
        <taxon>Betaproteobacteria</taxon>
        <taxon>Rhodocyclales</taxon>
        <taxon>Zoogloeaceae</taxon>
        <taxon>Uliginosibacterium</taxon>
    </lineage>
</organism>
<dbReference type="RefSeq" id="WP_345929294.1">
    <property type="nucleotide sequence ID" value="NZ_JBDIVF010000009.1"/>
</dbReference>
<accession>A0ABV2CTX3</accession>
<feature type="transmembrane region" description="Helical" evidence="7">
    <location>
        <begin position="134"/>
        <end position="154"/>
    </location>
</feature>
<keyword evidence="9" id="KW-1185">Reference proteome</keyword>
<feature type="transmembrane region" description="Helical" evidence="7">
    <location>
        <begin position="101"/>
        <end position="122"/>
    </location>
</feature>
<evidence type="ECO:0000313" key="9">
    <source>
        <dbReference type="Proteomes" id="UP001548590"/>
    </source>
</evidence>
<keyword evidence="5 7" id="KW-0472">Membrane</keyword>
<dbReference type="PANTHER" id="PTHR30178">
    <property type="entry name" value="INNER MEMBRANE PROTEIN YAAH"/>
    <property type="match status" value="1"/>
</dbReference>
<reference evidence="8 9" key="1">
    <citation type="submission" date="2024-07" db="EMBL/GenBank/DDBJ databases">
        <title>Uliginosibacterium paludis KCTC:42655.</title>
        <authorList>
            <person name="Kim M.K."/>
        </authorList>
    </citation>
    <scope>NUCLEOTIDE SEQUENCE [LARGE SCALE GENOMIC DNA]</scope>
    <source>
        <strain evidence="8 9">KCTC 42655</strain>
    </source>
</reference>
<dbReference type="Pfam" id="PF01184">
    <property type="entry name" value="Gpr1_Fun34_YaaH"/>
    <property type="match status" value="1"/>
</dbReference>
<sequence>MIWKNNADGKKCQNAAPSRSPGKPELSHKRSYSMAHANHNDFTANPAPLGLLGFGMTTILLNLHNAGLFSMNAMILSMGLFYGGAAQVIAGLMEWKKGNTFGTVAFTSYGFFWMVLVGIVSFPKTGLMDATSAGGMVAFLTLWGIFTAFLFVGTFTLNRATQIIFGSLTLLFALLAIGDATGNEAITHLAGWEGIFCGASAMYAAAAQVLNEMFGREVLPLGNKPAVAAAALKKAA</sequence>
<dbReference type="InterPro" id="IPR000791">
    <property type="entry name" value="Gpr1/Fun34/SatP-like"/>
</dbReference>
<evidence type="ECO:0000256" key="4">
    <source>
        <dbReference type="ARBA" id="ARBA00022989"/>
    </source>
</evidence>
<feature type="transmembrane region" description="Helical" evidence="7">
    <location>
        <begin position="75"/>
        <end position="95"/>
    </location>
</feature>
<dbReference type="InterPro" id="IPR047622">
    <property type="entry name" value="GPR1_FUN34_YAAH"/>
</dbReference>
<evidence type="ECO:0000313" key="8">
    <source>
        <dbReference type="EMBL" id="MET1491369.1"/>
    </source>
</evidence>
<feature type="transmembrane region" description="Helical" evidence="7">
    <location>
        <begin position="189"/>
        <end position="210"/>
    </location>
</feature>
<gene>
    <name evidence="8" type="ORF">ABVT11_16140</name>
</gene>
<feature type="transmembrane region" description="Helical" evidence="7">
    <location>
        <begin position="42"/>
        <end position="63"/>
    </location>
</feature>
<evidence type="ECO:0000256" key="2">
    <source>
        <dbReference type="ARBA" id="ARBA00005587"/>
    </source>
</evidence>
<dbReference type="Proteomes" id="UP001548590">
    <property type="component" value="Unassembled WGS sequence"/>
</dbReference>
<evidence type="ECO:0000256" key="6">
    <source>
        <dbReference type="SAM" id="MobiDB-lite"/>
    </source>
</evidence>
<dbReference type="InterPro" id="IPR047623">
    <property type="entry name" value="SatP"/>
</dbReference>
<protein>
    <submittedName>
        <fullName evidence="8">Acetate uptake transporter</fullName>
    </submittedName>
</protein>